<protein>
    <submittedName>
        <fullName evidence="1">Uncharacterized protein</fullName>
    </submittedName>
</protein>
<evidence type="ECO:0000313" key="1">
    <source>
        <dbReference type="EMBL" id="HCT57262.1"/>
    </source>
</evidence>
<organism evidence="1 2">
    <name type="scientific">Gemmatimonas aurantiaca</name>
    <dbReference type="NCBI Taxonomy" id="173480"/>
    <lineage>
        <taxon>Bacteria</taxon>
        <taxon>Pseudomonadati</taxon>
        <taxon>Gemmatimonadota</taxon>
        <taxon>Gemmatimonadia</taxon>
        <taxon>Gemmatimonadales</taxon>
        <taxon>Gemmatimonadaceae</taxon>
        <taxon>Gemmatimonas</taxon>
    </lineage>
</organism>
<dbReference type="Proteomes" id="UP000264071">
    <property type="component" value="Unassembled WGS sequence"/>
</dbReference>
<dbReference type="EMBL" id="DPIY01000007">
    <property type="protein sequence ID" value="HCT57262.1"/>
    <property type="molecule type" value="Genomic_DNA"/>
</dbReference>
<sequence>MGETRKKIAAAKRAAVALEIAVRDAERAREALATALGALRGEVPVRAVAKRVSLSAMTVSNLWRGHVCATPENIGLCLDAALKVTELSAAGGA</sequence>
<evidence type="ECO:0000313" key="2">
    <source>
        <dbReference type="Proteomes" id="UP000264071"/>
    </source>
</evidence>
<reference evidence="1 2" key="1">
    <citation type="journal article" date="2018" name="Nat. Biotechnol.">
        <title>A standardized bacterial taxonomy based on genome phylogeny substantially revises the tree of life.</title>
        <authorList>
            <person name="Parks D.H."/>
            <person name="Chuvochina M."/>
            <person name="Waite D.W."/>
            <person name="Rinke C."/>
            <person name="Skarshewski A."/>
            <person name="Chaumeil P.A."/>
            <person name="Hugenholtz P."/>
        </authorList>
    </citation>
    <scope>NUCLEOTIDE SEQUENCE [LARGE SCALE GENOMIC DNA]</scope>
    <source>
        <strain evidence="1">UBA8844</strain>
    </source>
</reference>
<proteinExistence type="predicted"/>
<comment type="caution">
    <text evidence="1">The sequence shown here is derived from an EMBL/GenBank/DDBJ whole genome shotgun (WGS) entry which is preliminary data.</text>
</comment>
<gene>
    <name evidence="1" type="ORF">DGD08_08620</name>
</gene>
<dbReference type="AlphaFoldDB" id="A0A3D4V956"/>
<name>A0A3D4V956_9BACT</name>
<accession>A0A3D4V956</accession>